<dbReference type="Pfam" id="PF00535">
    <property type="entry name" value="Glycos_transf_2"/>
    <property type="match status" value="1"/>
</dbReference>
<evidence type="ECO:0000313" key="2">
    <source>
        <dbReference type="EMBL" id="TMQ56831.1"/>
    </source>
</evidence>
<dbReference type="GO" id="GO:0016810">
    <property type="term" value="F:hydrolase activity, acting on carbon-nitrogen (but not peptide) bonds"/>
    <property type="evidence" value="ECO:0007669"/>
    <property type="project" value="InterPro"/>
</dbReference>
<dbReference type="SUPFAM" id="SSF53448">
    <property type="entry name" value="Nucleotide-diphospho-sugar transferases"/>
    <property type="match status" value="1"/>
</dbReference>
<gene>
    <name evidence="2" type="ORF">E6K76_12150</name>
</gene>
<protein>
    <submittedName>
        <fullName evidence="2">Glycosyltransferase</fullName>
    </submittedName>
</protein>
<dbReference type="GO" id="GO:0016740">
    <property type="term" value="F:transferase activity"/>
    <property type="evidence" value="ECO:0007669"/>
    <property type="project" value="UniProtKB-KW"/>
</dbReference>
<comment type="caution">
    <text evidence="2">The sequence shown here is derived from an EMBL/GenBank/DDBJ whole genome shotgun (WGS) entry which is preliminary data.</text>
</comment>
<evidence type="ECO:0000259" key="1">
    <source>
        <dbReference type="PROSITE" id="PS51677"/>
    </source>
</evidence>
<accession>A0A538SZM0</accession>
<proteinExistence type="predicted"/>
<dbReference type="CDD" id="cd10917">
    <property type="entry name" value="CE4_NodB_like_6s_7s"/>
    <property type="match status" value="1"/>
</dbReference>
<dbReference type="InterPro" id="IPR011330">
    <property type="entry name" value="Glyco_hydro/deAcase_b/a-brl"/>
</dbReference>
<dbReference type="Pfam" id="PF01522">
    <property type="entry name" value="Polysacc_deac_1"/>
    <property type="match status" value="1"/>
</dbReference>
<dbReference type="Proteomes" id="UP000316852">
    <property type="component" value="Unassembled WGS sequence"/>
</dbReference>
<organism evidence="2 3">
    <name type="scientific">Eiseniibacteriota bacterium</name>
    <dbReference type="NCBI Taxonomy" id="2212470"/>
    <lineage>
        <taxon>Bacteria</taxon>
        <taxon>Candidatus Eiseniibacteriota</taxon>
    </lineage>
</organism>
<feature type="domain" description="NodB homology" evidence="1">
    <location>
        <begin position="321"/>
        <end position="507"/>
    </location>
</feature>
<dbReference type="InterPro" id="IPR002509">
    <property type="entry name" value="NODB_dom"/>
</dbReference>
<dbReference type="GO" id="GO:0005975">
    <property type="term" value="P:carbohydrate metabolic process"/>
    <property type="evidence" value="ECO:0007669"/>
    <property type="project" value="InterPro"/>
</dbReference>
<dbReference type="Gene3D" id="3.20.20.370">
    <property type="entry name" value="Glycoside hydrolase/deacetylase"/>
    <property type="match status" value="1"/>
</dbReference>
<dbReference type="AlphaFoldDB" id="A0A538SZM0"/>
<dbReference type="EMBL" id="VBOW01000077">
    <property type="protein sequence ID" value="TMQ56831.1"/>
    <property type="molecule type" value="Genomic_DNA"/>
</dbReference>
<dbReference type="Gene3D" id="3.90.550.10">
    <property type="entry name" value="Spore Coat Polysaccharide Biosynthesis Protein SpsA, Chain A"/>
    <property type="match status" value="1"/>
</dbReference>
<sequence length="526" mass="59248">MGRRSASGLVRPSAALYRASVTVSIVVPARNEEELLPSCLRALTTQDYRGPLEIIVVDNGSTDRTAERARWFGVTVVSEPRHGYVIALARGFSIATGDIVATTDADTVPPRNWVSRLAREYAERPEVVAVGGEIYFREPNWKGWLFTRCILPVLNRWDRRNRAGAHLWGANFSVRRDVFQRAGGWNMEFNLQCDTELSERLRRFGRVVLLESLSVSTSCRRWNRSLLWSVFLYASNFVSLRLRRRPLWRSFPEIRERRAPAAGEASGFAWRPPWGFSWKAARTGTVVAVFAALVALGGYDTFAPWSNAFGRTYWEGATKERVVALTFDDGPNEPFTSDVLDVLRREDVKATFFLIGRNARRYPAIAARIAREGHVIGNHTDSHPPGFALEPAPYLRAEVDRAEESIHAATGVYAHFFRPPQGIRSPWLMRVLEEDSLVTVTWDDAPRDWEPHSARQLAAATVARAHPGAIILLHDGLNLAHRPDRSATVAALPTIIHRLRDKGYQFVTVPELLRCRPALARWPAAQ</sequence>
<dbReference type="InterPro" id="IPR029044">
    <property type="entry name" value="Nucleotide-diphossugar_trans"/>
</dbReference>
<evidence type="ECO:0000313" key="3">
    <source>
        <dbReference type="Proteomes" id="UP000316852"/>
    </source>
</evidence>
<dbReference type="InterPro" id="IPR001173">
    <property type="entry name" value="Glyco_trans_2-like"/>
</dbReference>
<name>A0A538SZM0_UNCEI</name>
<reference evidence="2 3" key="1">
    <citation type="journal article" date="2019" name="Nat. Microbiol.">
        <title>Mediterranean grassland soil C-N compound turnover is dependent on rainfall and depth, and is mediated by genomically divergent microorganisms.</title>
        <authorList>
            <person name="Diamond S."/>
            <person name="Andeer P.F."/>
            <person name="Li Z."/>
            <person name="Crits-Christoph A."/>
            <person name="Burstein D."/>
            <person name="Anantharaman K."/>
            <person name="Lane K.R."/>
            <person name="Thomas B.C."/>
            <person name="Pan C."/>
            <person name="Northen T.R."/>
            <person name="Banfield J.F."/>
        </authorList>
    </citation>
    <scope>NUCLEOTIDE SEQUENCE [LARGE SCALE GENOMIC DNA]</scope>
    <source>
        <strain evidence="2">WS_6</strain>
    </source>
</reference>
<dbReference type="PANTHER" id="PTHR10587">
    <property type="entry name" value="GLYCOSYL TRANSFERASE-RELATED"/>
    <property type="match status" value="1"/>
</dbReference>
<dbReference type="SUPFAM" id="SSF88713">
    <property type="entry name" value="Glycoside hydrolase/deacetylase"/>
    <property type="match status" value="1"/>
</dbReference>
<dbReference type="CDD" id="cd06423">
    <property type="entry name" value="CESA_like"/>
    <property type="match status" value="1"/>
</dbReference>
<dbReference type="PROSITE" id="PS51677">
    <property type="entry name" value="NODB"/>
    <property type="match status" value="1"/>
</dbReference>
<dbReference type="InterPro" id="IPR050248">
    <property type="entry name" value="Polysacc_deacetylase_ArnD"/>
</dbReference>
<keyword evidence="2" id="KW-0808">Transferase</keyword>